<dbReference type="PROSITE" id="PS50106">
    <property type="entry name" value="PDZ"/>
    <property type="match status" value="1"/>
</dbReference>
<dbReference type="RefSeq" id="WP_248352943.1">
    <property type="nucleotide sequence ID" value="NZ_AP025591.1"/>
</dbReference>
<feature type="compositionally biased region" description="Low complexity" evidence="1">
    <location>
        <begin position="46"/>
        <end position="56"/>
    </location>
</feature>
<dbReference type="Proteomes" id="UP001162891">
    <property type="component" value="Chromosome"/>
</dbReference>
<feature type="region of interest" description="Disordered" evidence="1">
    <location>
        <begin position="34"/>
        <end position="84"/>
    </location>
</feature>
<dbReference type="Gene3D" id="2.30.42.10">
    <property type="match status" value="1"/>
</dbReference>
<gene>
    <name evidence="3" type="ORF">AMOR_35320</name>
</gene>
<accession>A0ABM7WYM3</accession>
<feature type="compositionally biased region" description="Pro residues" evidence="1">
    <location>
        <begin position="57"/>
        <end position="74"/>
    </location>
</feature>
<dbReference type="InterPro" id="IPR001478">
    <property type="entry name" value="PDZ"/>
</dbReference>
<dbReference type="SUPFAM" id="SSF50156">
    <property type="entry name" value="PDZ domain-like"/>
    <property type="match status" value="1"/>
</dbReference>
<evidence type="ECO:0000256" key="1">
    <source>
        <dbReference type="SAM" id="MobiDB-lite"/>
    </source>
</evidence>
<dbReference type="Gene3D" id="2.60.40.1120">
    <property type="entry name" value="Carboxypeptidase-like, regulatory domain"/>
    <property type="match status" value="3"/>
</dbReference>
<dbReference type="InterPro" id="IPR041489">
    <property type="entry name" value="PDZ_6"/>
</dbReference>
<evidence type="ECO:0000259" key="2">
    <source>
        <dbReference type="PROSITE" id="PS50106"/>
    </source>
</evidence>
<dbReference type="InterPro" id="IPR013784">
    <property type="entry name" value="Carb-bd-like_fold"/>
</dbReference>
<dbReference type="SUPFAM" id="SSF49478">
    <property type="entry name" value="Cna protein B-type domain"/>
    <property type="match status" value="1"/>
</dbReference>
<dbReference type="Pfam" id="PF17820">
    <property type="entry name" value="PDZ_6"/>
    <property type="match status" value="1"/>
</dbReference>
<organism evidence="3 4">
    <name type="scientific">Anaeromyxobacter oryzae</name>
    <dbReference type="NCBI Taxonomy" id="2918170"/>
    <lineage>
        <taxon>Bacteria</taxon>
        <taxon>Pseudomonadati</taxon>
        <taxon>Myxococcota</taxon>
        <taxon>Myxococcia</taxon>
        <taxon>Myxococcales</taxon>
        <taxon>Cystobacterineae</taxon>
        <taxon>Anaeromyxobacteraceae</taxon>
        <taxon>Anaeromyxobacter</taxon>
    </lineage>
</organism>
<sequence>MQSPRRTALLGLAVSLLLLVLVALGLRLLSPAPAPAPAPARPTPPGSSSAPAVGATAPPPAGLPIRLAPPPAAPRTPDAGPASFEGRVVSSASGDGIPGAELTFSRGGAAASVRAGRDGAFRFEPPAEGRWLLAAVTAPGFFPFAPEWGHSPVQLDATAGRRVSGVEVHLVPAAELTGRVVDDHGAPVAGAEVRLLGATAEAALVPITDRFTSDARGAFRFAAPEGAVLEARKPGFLPGRAEVSTLATLNGQVTIELGPTHAPLGAPAPIAGQVVARGAGPIAGALVVAEGERRFGVDVPSAQAVTSGDGRFTLDGLDPGTYRITARAEGRAPGSVRRVEPGATGVVVELALGGRLRGCVRAAASGAPVAPFTVLVLERRSALRLVPQRSRSVIDASGCYALDDLLPGPAVVVVSAPGFAPSPEQAVEIPAPPGEAVADAALEAGGRLSGVVRDDASGAPLAGARLSVEGALSGAASTFPVLSEATTGPDGAFVLGGLPRRVSVLAAAAGHHGRIVGGVEVPPGGARGPVEIRLRPAAEGEEPEVDLAGIGVVLTPLGDALAVTSVVAGGGAAEVGLTRGDLVREVDGRPVSELGLGGAIEAIRGPEGTFVVLKVERGSTTFEARVPRRLVRG</sequence>
<dbReference type="InterPro" id="IPR036034">
    <property type="entry name" value="PDZ_sf"/>
</dbReference>
<feature type="domain" description="PDZ" evidence="2">
    <location>
        <begin position="531"/>
        <end position="604"/>
    </location>
</feature>
<reference evidence="4" key="1">
    <citation type="journal article" date="2022" name="Int. J. Syst. Evol. Microbiol.">
        <title>Anaeromyxobacter oryzae sp. nov., Anaeromyxobacter diazotrophicus sp. nov. and Anaeromyxobacter paludicola sp. nov., isolated from paddy soils.</title>
        <authorList>
            <person name="Itoh H."/>
            <person name="Xu Z."/>
            <person name="Mise K."/>
            <person name="Masuda Y."/>
            <person name="Ushijima N."/>
            <person name="Hayakawa C."/>
            <person name="Shiratori Y."/>
            <person name="Senoo K."/>
        </authorList>
    </citation>
    <scope>NUCLEOTIDE SEQUENCE [LARGE SCALE GENOMIC DNA]</scope>
    <source>
        <strain evidence="4">Red232</strain>
    </source>
</reference>
<dbReference type="SUPFAM" id="SSF49464">
    <property type="entry name" value="Carboxypeptidase regulatory domain-like"/>
    <property type="match status" value="3"/>
</dbReference>
<dbReference type="InterPro" id="IPR008969">
    <property type="entry name" value="CarboxyPept-like_regulatory"/>
</dbReference>
<dbReference type="Pfam" id="PF13620">
    <property type="entry name" value="CarboxypepD_reg"/>
    <property type="match status" value="4"/>
</dbReference>
<evidence type="ECO:0000313" key="4">
    <source>
        <dbReference type="Proteomes" id="UP001162891"/>
    </source>
</evidence>
<evidence type="ECO:0000313" key="3">
    <source>
        <dbReference type="EMBL" id="BDG04536.1"/>
    </source>
</evidence>
<dbReference type="EMBL" id="AP025591">
    <property type="protein sequence ID" value="BDG04536.1"/>
    <property type="molecule type" value="Genomic_DNA"/>
</dbReference>
<proteinExistence type="predicted"/>
<feature type="compositionally biased region" description="Pro residues" evidence="1">
    <location>
        <begin position="34"/>
        <end position="45"/>
    </location>
</feature>
<name>A0ABM7WYM3_9BACT</name>
<keyword evidence="4" id="KW-1185">Reference proteome</keyword>
<dbReference type="SMART" id="SM00228">
    <property type="entry name" value="PDZ"/>
    <property type="match status" value="1"/>
</dbReference>
<dbReference type="SUPFAM" id="SSF49452">
    <property type="entry name" value="Starch-binding domain-like"/>
    <property type="match status" value="1"/>
</dbReference>
<protein>
    <recommendedName>
        <fullName evidence="2">PDZ domain-containing protein</fullName>
    </recommendedName>
</protein>